<dbReference type="SUPFAM" id="SSF56281">
    <property type="entry name" value="Metallo-hydrolase/oxidoreductase"/>
    <property type="match status" value="1"/>
</dbReference>
<evidence type="ECO:0000313" key="3">
    <source>
        <dbReference type="EMBL" id="CEJ91583.1"/>
    </source>
</evidence>
<dbReference type="Proteomes" id="UP000039046">
    <property type="component" value="Unassembled WGS sequence"/>
</dbReference>
<proteinExistence type="predicted"/>
<evidence type="ECO:0000259" key="2">
    <source>
        <dbReference type="SMART" id="SM00849"/>
    </source>
</evidence>
<feature type="chain" id="PRO_5001979531" description="Metallo-beta-lactamase domain-containing protein" evidence="1">
    <location>
        <begin position="21"/>
        <end position="570"/>
    </location>
</feature>
<reference evidence="3 4" key="1">
    <citation type="journal article" date="2015" name="Genome Announc.">
        <title>Draft Genome Sequence and Gene Annotation of the Entomopathogenic Fungus Verticillium hemipterigenum.</title>
        <authorList>
            <person name="Horn F."/>
            <person name="Habel A."/>
            <person name="Scharf D.H."/>
            <person name="Dworschak J."/>
            <person name="Brakhage A.A."/>
            <person name="Guthke R."/>
            <person name="Hertweck C."/>
            <person name="Linde J."/>
        </authorList>
    </citation>
    <scope>NUCLEOTIDE SEQUENCE [LARGE SCALE GENOMIC DNA]</scope>
</reference>
<evidence type="ECO:0000256" key="1">
    <source>
        <dbReference type="SAM" id="SignalP"/>
    </source>
</evidence>
<feature type="domain" description="Metallo-beta-lactamase" evidence="2">
    <location>
        <begin position="356"/>
        <end position="536"/>
    </location>
</feature>
<accession>A0A0A1TLE1</accession>
<gene>
    <name evidence="3" type="ORF">VHEMI07285</name>
</gene>
<sequence length="570" mass="63098">MKLLCSWSLLTSSALATASAQENANASTLLSRVIDALGGTKVIENVHGLSVEASVFRSQSPQQSYSLVSTDQLVATTAKQTISYAFGNDTFQQRTDRSQTYDDYWRYAHRSLKLDFCLVIQTGSNASVCFNRGGSPLDGAVPFGYADRYLTDYLLHVAQQTAILDVVRKFNTSRRSLTVSNTHDAESNTNFPTLTHHSLNLELLITNGTWLPYAVRSREKHNVWGLSTSDAVFSNFTNVAVGDSYVKFPSRIQTIYNGRYVLEDYVNDKVTVNPEFPSGFFDAVPPTNPAAPPASFHRHPPHTDEEYPRSEVHEFYESGLWFGPFGDKNNVSTVVAKPVFPGGSVPQIINLYVGEPNYVQLLVDFEDGILLVDAPPHRFKILSEWVKKNIPGKKITHVVASHHHRDHTGGIGEFLADGAILIVPEVARNFYSKTTNATFTIQTYTEHKPFVKKDKNVQFMSFWADNNPHAQDWVWSLAAPACSSSFNRSEVVIFNTDVINPSPGPNVMWDTSESIDFFHSAVKQGVPIEATLVGAHGHTPYGLGTQDSIAHLAAIAGFPYPASSNKVKWC</sequence>
<dbReference type="OrthoDB" id="3481168at2759"/>
<organism evidence="3 4">
    <name type="scientific">[Torrubiella] hemipterigena</name>
    <dbReference type="NCBI Taxonomy" id="1531966"/>
    <lineage>
        <taxon>Eukaryota</taxon>
        <taxon>Fungi</taxon>
        <taxon>Dikarya</taxon>
        <taxon>Ascomycota</taxon>
        <taxon>Pezizomycotina</taxon>
        <taxon>Sordariomycetes</taxon>
        <taxon>Hypocreomycetidae</taxon>
        <taxon>Hypocreales</taxon>
        <taxon>Clavicipitaceae</taxon>
        <taxon>Clavicipitaceae incertae sedis</taxon>
        <taxon>'Torrubiella' clade</taxon>
    </lineage>
</organism>
<dbReference type="SMART" id="SM00849">
    <property type="entry name" value="Lactamase_B"/>
    <property type="match status" value="1"/>
</dbReference>
<evidence type="ECO:0000313" key="4">
    <source>
        <dbReference type="Proteomes" id="UP000039046"/>
    </source>
</evidence>
<name>A0A0A1TLE1_9HYPO</name>
<dbReference type="InterPro" id="IPR036866">
    <property type="entry name" value="RibonucZ/Hydroxyglut_hydro"/>
</dbReference>
<dbReference type="HOGENOM" id="CLU_025636_0_0_1"/>
<feature type="signal peptide" evidence="1">
    <location>
        <begin position="1"/>
        <end position="20"/>
    </location>
</feature>
<keyword evidence="1" id="KW-0732">Signal</keyword>
<keyword evidence="4" id="KW-1185">Reference proteome</keyword>
<dbReference type="InterPro" id="IPR001279">
    <property type="entry name" value="Metallo-B-lactamas"/>
</dbReference>
<dbReference type="EMBL" id="CDHN01000004">
    <property type="protein sequence ID" value="CEJ91583.1"/>
    <property type="molecule type" value="Genomic_DNA"/>
</dbReference>
<dbReference type="Gene3D" id="3.60.15.10">
    <property type="entry name" value="Ribonuclease Z/Hydroxyacylglutathione hydrolase-like"/>
    <property type="match status" value="1"/>
</dbReference>
<dbReference type="AlphaFoldDB" id="A0A0A1TLE1"/>
<dbReference type="Pfam" id="PF00753">
    <property type="entry name" value="Lactamase_B"/>
    <property type="match status" value="1"/>
</dbReference>
<protein>
    <recommendedName>
        <fullName evidence="2">Metallo-beta-lactamase domain-containing protein</fullName>
    </recommendedName>
</protein>